<comment type="caution">
    <text evidence="4">The sequence shown here is derived from an EMBL/GenBank/DDBJ whole genome shotgun (WGS) entry which is preliminary data.</text>
</comment>
<dbReference type="SUPFAM" id="SSF63562">
    <property type="entry name" value="RPB6/omega subunit-like"/>
    <property type="match status" value="1"/>
</dbReference>
<name>A0A7J3XZJ6_9CREN</name>
<dbReference type="GO" id="GO:0003677">
    <property type="term" value="F:DNA binding"/>
    <property type="evidence" value="ECO:0007669"/>
    <property type="project" value="UniProtKB-UniRule"/>
</dbReference>
<keyword evidence="2 3" id="KW-0804">Transcription</keyword>
<comment type="similarity">
    <text evidence="3">Belongs to the archaeal Rpo6/eukaryotic RPB6 RNA polymerase subunit family.</text>
</comment>
<dbReference type="GO" id="GO:0042797">
    <property type="term" value="P:tRNA transcription by RNA polymerase III"/>
    <property type="evidence" value="ECO:0007669"/>
    <property type="project" value="TreeGrafter"/>
</dbReference>
<keyword evidence="3" id="KW-0963">Cytoplasm</keyword>
<dbReference type="NCBIfam" id="NF002207">
    <property type="entry name" value="PRK01099.1-2"/>
    <property type="match status" value="1"/>
</dbReference>
<dbReference type="InterPro" id="IPR020708">
    <property type="entry name" value="DNA-dir_RNA_polK_14-18kDa_CS"/>
</dbReference>
<dbReference type="InterPro" id="IPR006111">
    <property type="entry name" value="Rpo6/Rpb6"/>
</dbReference>
<keyword evidence="3" id="KW-0548">Nucleotidyltransferase</keyword>
<dbReference type="Gene3D" id="3.90.940.10">
    <property type="match status" value="1"/>
</dbReference>
<evidence type="ECO:0000313" key="4">
    <source>
        <dbReference type="EMBL" id="HHP68096.1"/>
    </source>
</evidence>
<proteinExistence type="inferred from homology"/>
<gene>
    <name evidence="3" type="primary">rpo6</name>
    <name evidence="3" type="synonym">rpoK</name>
    <name evidence="4" type="ORF">ENM60_04850</name>
</gene>
<dbReference type="InterPro" id="IPR036161">
    <property type="entry name" value="RPB6/omega-like_sf"/>
</dbReference>
<comment type="catalytic activity">
    <reaction evidence="3">
        <text>RNA(n) + a ribonucleoside 5'-triphosphate = RNA(n+1) + diphosphate</text>
        <dbReference type="Rhea" id="RHEA:21248"/>
        <dbReference type="Rhea" id="RHEA-COMP:14527"/>
        <dbReference type="Rhea" id="RHEA-COMP:17342"/>
        <dbReference type="ChEBI" id="CHEBI:33019"/>
        <dbReference type="ChEBI" id="CHEBI:61557"/>
        <dbReference type="ChEBI" id="CHEBI:140395"/>
        <dbReference type="EC" id="2.7.7.6"/>
    </reaction>
</comment>
<dbReference type="NCBIfam" id="NF002208">
    <property type="entry name" value="PRK01099.1-3"/>
    <property type="match status" value="1"/>
</dbReference>
<protein>
    <recommendedName>
        <fullName evidence="3">DNA-directed RNA polymerase subunit Rpo6</fullName>
        <ecNumber evidence="3">2.7.7.6</ecNumber>
    </recommendedName>
    <alternativeName>
        <fullName evidence="3">DNA-directed RNA polymerase subunit K</fullName>
    </alternativeName>
</protein>
<dbReference type="GO" id="GO:0000428">
    <property type="term" value="C:DNA-directed RNA polymerase complex"/>
    <property type="evidence" value="ECO:0007669"/>
    <property type="project" value="UniProtKB-KW"/>
</dbReference>
<dbReference type="GO" id="GO:0006360">
    <property type="term" value="P:transcription by RNA polymerase I"/>
    <property type="evidence" value="ECO:0007669"/>
    <property type="project" value="TreeGrafter"/>
</dbReference>
<sequence length="103" mass="11413">MSSEIGKLYYSRLTRFEMARIVGARALQLAYGAPPLIDVSSLPVKDPVAIAIAELIRGLLPMSIKRRGLDGSVELVSVNKLLTDDNKRYLESILNSWGQGRRL</sequence>
<organism evidence="4">
    <name type="scientific">Thermogladius calderae</name>
    <dbReference type="NCBI Taxonomy" id="1200300"/>
    <lineage>
        <taxon>Archaea</taxon>
        <taxon>Thermoproteota</taxon>
        <taxon>Thermoprotei</taxon>
        <taxon>Desulfurococcales</taxon>
        <taxon>Desulfurococcaceae</taxon>
        <taxon>Thermogladius</taxon>
    </lineage>
</organism>
<accession>A0A7J3XZJ6</accession>
<keyword evidence="3" id="KW-0808">Transferase</keyword>
<dbReference type="PANTHER" id="PTHR47227:SF5">
    <property type="entry name" value="DNA-DIRECTED RNA POLYMERASES I, II, AND III SUBUNIT RPABC2"/>
    <property type="match status" value="1"/>
</dbReference>
<dbReference type="PANTHER" id="PTHR47227">
    <property type="entry name" value="DNA-DIRECTED RNA POLYMERASE SUBUNIT K"/>
    <property type="match status" value="1"/>
</dbReference>
<keyword evidence="1 3" id="KW-0240">DNA-directed RNA polymerase</keyword>
<comment type="subunit">
    <text evidence="3">Part of the RNA polymerase complex.</text>
</comment>
<dbReference type="PROSITE" id="PS01111">
    <property type="entry name" value="RNA_POL_K_14KD"/>
    <property type="match status" value="1"/>
</dbReference>
<comment type="subcellular location">
    <subcellularLocation>
        <location evidence="3">Cytoplasm</location>
    </subcellularLocation>
</comment>
<dbReference type="GO" id="GO:0006366">
    <property type="term" value="P:transcription by RNA polymerase II"/>
    <property type="evidence" value="ECO:0007669"/>
    <property type="project" value="TreeGrafter"/>
</dbReference>
<dbReference type="GO" id="GO:0005737">
    <property type="term" value="C:cytoplasm"/>
    <property type="evidence" value="ECO:0007669"/>
    <property type="project" value="UniProtKB-SubCell"/>
</dbReference>
<dbReference type="GO" id="GO:0003899">
    <property type="term" value="F:DNA-directed RNA polymerase activity"/>
    <property type="evidence" value="ECO:0007669"/>
    <property type="project" value="UniProtKB-UniRule"/>
</dbReference>
<evidence type="ECO:0000256" key="2">
    <source>
        <dbReference type="ARBA" id="ARBA00023163"/>
    </source>
</evidence>
<reference evidence="4" key="1">
    <citation type="journal article" date="2020" name="mSystems">
        <title>Genome- and Community-Level Interaction Insights into Carbon Utilization and Element Cycling Functions of Hydrothermarchaeota in Hydrothermal Sediment.</title>
        <authorList>
            <person name="Zhou Z."/>
            <person name="Liu Y."/>
            <person name="Xu W."/>
            <person name="Pan J."/>
            <person name="Luo Z.H."/>
            <person name="Li M."/>
        </authorList>
    </citation>
    <scope>NUCLEOTIDE SEQUENCE [LARGE SCALE GENOMIC DNA]</scope>
    <source>
        <strain evidence="4">SpSt-110</strain>
    </source>
</reference>
<comment type="function">
    <text evidence="3">DNA-dependent RNA polymerase (RNAP) catalyzes the transcription of DNA into RNA using the four ribonucleoside triphosphates as substrates.</text>
</comment>
<dbReference type="HAMAP" id="MF_00192">
    <property type="entry name" value="RNApol_arch_Rpo6"/>
    <property type="match status" value="1"/>
</dbReference>
<dbReference type="EMBL" id="DRYK01000061">
    <property type="protein sequence ID" value="HHP68096.1"/>
    <property type="molecule type" value="Genomic_DNA"/>
</dbReference>
<dbReference type="InterPro" id="IPR006110">
    <property type="entry name" value="Pol_omega/Rpo6/RPB6"/>
</dbReference>
<evidence type="ECO:0000256" key="1">
    <source>
        <dbReference type="ARBA" id="ARBA00022478"/>
    </source>
</evidence>
<dbReference type="AlphaFoldDB" id="A0A7J3XZJ6"/>
<evidence type="ECO:0000256" key="3">
    <source>
        <dbReference type="HAMAP-Rule" id="MF_00192"/>
    </source>
</evidence>
<dbReference type="SMART" id="SM01409">
    <property type="entry name" value="RNA_pol_Rpb6"/>
    <property type="match status" value="1"/>
</dbReference>
<dbReference type="EC" id="2.7.7.6" evidence="3"/>
<dbReference type="Pfam" id="PF01192">
    <property type="entry name" value="RNA_pol_Rpb6"/>
    <property type="match status" value="1"/>
</dbReference>